<dbReference type="AlphaFoldDB" id="A0AA39MN13"/>
<evidence type="ECO:0000256" key="1">
    <source>
        <dbReference type="ARBA" id="ARBA00022603"/>
    </source>
</evidence>
<dbReference type="InterPro" id="IPR019257">
    <property type="entry name" value="MeTrfase_dom"/>
</dbReference>
<dbReference type="Pfam" id="PF10017">
    <property type="entry name" value="Methyltransf_33"/>
    <property type="match status" value="1"/>
</dbReference>
<dbReference type="PANTHER" id="PTHR43397:SF1">
    <property type="entry name" value="ERGOTHIONEINE BIOSYNTHESIS PROTEIN 1"/>
    <property type="match status" value="1"/>
</dbReference>
<keyword evidence="2" id="KW-0808">Transferase</keyword>
<evidence type="ECO:0000313" key="4">
    <source>
        <dbReference type="EMBL" id="KAK0439923.1"/>
    </source>
</evidence>
<accession>A0AA39MN13</accession>
<dbReference type="GO" id="GO:0008168">
    <property type="term" value="F:methyltransferase activity"/>
    <property type="evidence" value="ECO:0007669"/>
    <property type="project" value="UniProtKB-KW"/>
</dbReference>
<evidence type="ECO:0000259" key="3">
    <source>
        <dbReference type="Pfam" id="PF10017"/>
    </source>
</evidence>
<protein>
    <recommendedName>
        <fullName evidence="3">Histidine-specific methyltransferase SAM-dependent domain-containing protein</fullName>
    </recommendedName>
</protein>
<dbReference type="GO" id="GO:0032259">
    <property type="term" value="P:methylation"/>
    <property type="evidence" value="ECO:0007669"/>
    <property type="project" value="UniProtKB-KW"/>
</dbReference>
<dbReference type="Proteomes" id="UP001175226">
    <property type="component" value="Unassembled WGS sequence"/>
</dbReference>
<name>A0AA39MN13_9AGAR</name>
<keyword evidence="5" id="KW-1185">Reference proteome</keyword>
<gene>
    <name evidence="4" type="ORF">EV421DRAFT_1819282</name>
</gene>
<evidence type="ECO:0000256" key="2">
    <source>
        <dbReference type="ARBA" id="ARBA00022679"/>
    </source>
</evidence>
<reference evidence="4" key="1">
    <citation type="submission" date="2023-06" db="EMBL/GenBank/DDBJ databases">
        <authorList>
            <consortium name="Lawrence Berkeley National Laboratory"/>
            <person name="Ahrendt S."/>
            <person name="Sahu N."/>
            <person name="Indic B."/>
            <person name="Wong-Bajracharya J."/>
            <person name="Merenyi Z."/>
            <person name="Ke H.-M."/>
            <person name="Monk M."/>
            <person name="Kocsube S."/>
            <person name="Drula E."/>
            <person name="Lipzen A."/>
            <person name="Balint B."/>
            <person name="Henrissat B."/>
            <person name="Andreopoulos B."/>
            <person name="Martin F.M."/>
            <person name="Harder C.B."/>
            <person name="Rigling D."/>
            <person name="Ford K.L."/>
            <person name="Foster G.D."/>
            <person name="Pangilinan J."/>
            <person name="Papanicolaou A."/>
            <person name="Barry K."/>
            <person name="LaButti K."/>
            <person name="Viragh M."/>
            <person name="Koriabine M."/>
            <person name="Yan M."/>
            <person name="Riley R."/>
            <person name="Champramary S."/>
            <person name="Plett K.L."/>
            <person name="Tsai I.J."/>
            <person name="Slot J."/>
            <person name="Sipos G."/>
            <person name="Plett J."/>
            <person name="Nagy L.G."/>
            <person name="Grigoriev I.V."/>
        </authorList>
    </citation>
    <scope>NUCLEOTIDE SEQUENCE</scope>
    <source>
        <strain evidence="4">FPL87.14</strain>
    </source>
</reference>
<comment type="caution">
    <text evidence="4">The sequence shown here is derived from an EMBL/GenBank/DDBJ whole genome shotgun (WGS) entry which is preliminary data.</text>
</comment>
<dbReference type="InterPro" id="IPR051128">
    <property type="entry name" value="EgtD_Methyltrsf_superfamily"/>
</dbReference>
<proteinExistence type="predicted"/>
<sequence length="92" mass="10226">MPSSNILNVHSQAANVQAIRQAIVDGLDRPTGQKQLPTLLLYDERGLRLYDDITTEVPEYYLFGAEEEILKTKADEIVRIMHAAAAASNLTK</sequence>
<evidence type="ECO:0000313" key="5">
    <source>
        <dbReference type="Proteomes" id="UP001175226"/>
    </source>
</evidence>
<organism evidence="4 5">
    <name type="scientific">Armillaria borealis</name>
    <dbReference type="NCBI Taxonomy" id="47425"/>
    <lineage>
        <taxon>Eukaryota</taxon>
        <taxon>Fungi</taxon>
        <taxon>Dikarya</taxon>
        <taxon>Basidiomycota</taxon>
        <taxon>Agaricomycotina</taxon>
        <taxon>Agaricomycetes</taxon>
        <taxon>Agaricomycetidae</taxon>
        <taxon>Agaricales</taxon>
        <taxon>Marasmiineae</taxon>
        <taxon>Physalacriaceae</taxon>
        <taxon>Armillaria</taxon>
    </lineage>
</organism>
<dbReference type="PANTHER" id="PTHR43397">
    <property type="entry name" value="ERGOTHIONEINE BIOSYNTHESIS PROTEIN 1"/>
    <property type="match status" value="1"/>
</dbReference>
<feature type="domain" description="Histidine-specific methyltransferase SAM-dependent" evidence="3">
    <location>
        <begin position="20"/>
        <end position="83"/>
    </location>
</feature>
<keyword evidence="1" id="KW-0489">Methyltransferase</keyword>
<dbReference type="EMBL" id="JAUEPT010000036">
    <property type="protein sequence ID" value="KAK0439923.1"/>
    <property type="molecule type" value="Genomic_DNA"/>
</dbReference>